<protein>
    <submittedName>
        <fullName evidence="7">Protoporphyrin IX magnesium-chelatase</fullName>
    </submittedName>
</protein>
<keyword evidence="3" id="KW-0067">ATP-binding</keyword>
<name>A0A101ILQ7_9EURY</name>
<dbReference type="EMBL" id="LGFT01000008">
    <property type="protein sequence ID" value="KUK45115.1"/>
    <property type="molecule type" value="Genomic_DNA"/>
</dbReference>
<dbReference type="AlphaFoldDB" id="A0A101ILQ7"/>
<dbReference type="InterPro" id="IPR041628">
    <property type="entry name" value="ChlI/MoxR_AAA_lid"/>
</dbReference>
<evidence type="ECO:0000256" key="3">
    <source>
        <dbReference type="ARBA" id="ARBA00022840"/>
    </source>
</evidence>
<dbReference type="Pfam" id="PF01078">
    <property type="entry name" value="Mg_chelatase"/>
    <property type="match status" value="1"/>
</dbReference>
<evidence type="ECO:0000313" key="6">
    <source>
        <dbReference type="EMBL" id="KUK45115.1"/>
    </source>
</evidence>
<feature type="region of interest" description="Disordered" evidence="4">
    <location>
        <begin position="1"/>
        <end position="57"/>
    </location>
</feature>
<accession>A0A101ILQ7</accession>
<evidence type="ECO:0000256" key="1">
    <source>
        <dbReference type="ARBA" id="ARBA00005799"/>
    </source>
</evidence>
<dbReference type="Gene3D" id="3.40.50.300">
    <property type="entry name" value="P-loop containing nucleotide triphosphate hydrolases"/>
    <property type="match status" value="1"/>
</dbReference>
<dbReference type="PANTHER" id="PTHR32039">
    <property type="entry name" value="MAGNESIUM-CHELATASE SUBUNIT CHLI"/>
    <property type="match status" value="1"/>
</dbReference>
<evidence type="ECO:0000313" key="7">
    <source>
        <dbReference type="EMBL" id="KUK97408.1"/>
    </source>
</evidence>
<reference evidence="7" key="1">
    <citation type="journal article" date="2015" name="MBio">
        <title>Genome-resolved metagenomic analysis reveals roles for candidate phyla and other microbial community members in biogeochemical transformations in oil reservoirs.</title>
        <authorList>
            <person name="Hu P."/>
            <person name="Tom L."/>
            <person name="Singh A."/>
            <person name="Thomas B.C."/>
            <person name="Baker B.J."/>
            <person name="Piceno Y.M."/>
            <person name="Andersen G.L."/>
            <person name="Banfield J.F."/>
        </authorList>
    </citation>
    <scope>NUCLEOTIDE SEQUENCE [LARGE SCALE GENOMIC DNA]</scope>
    <source>
        <strain evidence="7">56_747</strain>
    </source>
</reference>
<dbReference type="InterPro" id="IPR003593">
    <property type="entry name" value="AAA+_ATPase"/>
</dbReference>
<comment type="similarity">
    <text evidence="1">Belongs to the Mg-chelatase subunits D/I family.</text>
</comment>
<feature type="domain" description="AAA+ ATPase" evidence="5">
    <location>
        <begin position="93"/>
        <end position="274"/>
    </location>
</feature>
<evidence type="ECO:0000313" key="9">
    <source>
        <dbReference type="Proteomes" id="UP000057043"/>
    </source>
</evidence>
<dbReference type="SMART" id="SM00382">
    <property type="entry name" value="AAA"/>
    <property type="match status" value="1"/>
</dbReference>
<dbReference type="InterPro" id="IPR000523">
    <property type="entry name" value="Mg_chelatse_chII-like_cat_dom"/>
</dbReference>
<feature type="compositionally biased region" description="Basic and acidic residues" evidence="4">
    <location>
        <begin position="7"/>
        <end position="41"/>
    </location>
</feature>
<dbReference type="EMBL" id="LGHB01000002">
    <property type="protein sequence ID" value="KUK97408.1"/>
    <property type="molecule type" value="Genomic_DNA"/>
</dbReference>
<evidence type="ECO:0000259" key="5">
    <source>
        <dbReference type="SMART" id="SM00382"/>
    </source>
</evidence>
<dbReference type="PANTHER" id="PTHR32039:SF9">
    <property type="entry name" value="MAGNESIUM-CHELATASE SUBUNIT CHLI-2, CHLOROPLASTIC"/>
    <property type="match status" value="1"/>
</dbReference>
<evidence type="ECO:0000256" key="2">
    <source>
        <dbReference type="ARBA" id="ARBA00022741"/>
    </source>
</evidence>
<proteinExistence type="inferred from homology"/>
<reference evidence="8 9" key="2">
    <citation type="journal article" date="2015" name="MBio">
        <title>Genome-Resolved Metagenomic Analysis Reveals Roles for Candidate Phyla and Other Microbial Community Members in Biogeochemical Transformations in Oil Reservoirs.</title>
        <authorList>
            <person name="Hu P."/>
            <person name="Tom L."/>
            <person name="Singh A."/>
            <person name="Thomas B.C."/>
            <person name="Baker B.J."/>
            <person name="Piceno Y.M."/>
            <person name="Andersen G.L."/>
            <person name="Banfield J.F."/>
        </authorList>
    </citation>
    <scope>NUCLEOTIDE SEQUENCE [LARGE SCALE GENOMIC DNA]</scope>
    <source>
        <strain evidence="6">57_489</strain>
    </source>
</reference>
<dbReference type="InterPro" id="IPR045006">
    <property type="entry name" value="CHLI-like"/>
</dbReference>
<evidence type="ECO:0000313" key="8">
    <source>
        <dbReference type="Proteomes" id="UP000053961"/>
    </source>
</evidence>
<organism evidence="7 8">
    <name type="scientific">Methanothrix harundinacea</name>
    <dbReference type="NCBI Taxonomy" id="301375"/>
    <lineage>
        <taxon>Archaea</taxon>
        <taxon>Methanobacteriati</taxon>
        <taxon>Methanobacteriota</taxon>
        <taxon>Stenosarchaea group</taxon>
        <taxon>Methanomicrobia</taxon>
        <taxon>Methanotrichales</taxon>
        <taxon>Methanotrichaceae</taxon>
        <taxon>Methanothrix</taxon>
    </lineage>
</organism>
<dbReference type="Proteomes" id="UP000057043">
    <property type="component" value="Unassembled WGS sequence"/>
</dbReference>
<dbReference type="PATRIC" id="fig|301375.6.peg.1793"/>
<comment type="caution">
    <text evidence="7">The sequence shown here is derived from an EMBL/GenBank/DDBJ whole genome shotgun (WGS) entry which is preliminary data.</text>
</comment>
<gene>
    <name evidence="6" type="ORF">XD72_0519</name>
    <name evidence="7" type="ORF">XE07_0238</name>
</gene>
<dbReference type="CDD" id="cd00009">
    <property type="entry name" value="AAA"/>
    <property type="match status" value="1"/>
</dbReference>
<dbReference type="GO" id="GO:0005524">
    <property type="term" value="F:ATP binding"/>
    <property type="evidence" value="ECO:0007669"/>
    <property type="project" value="UniProtKB-KW"/>
</dbReference>
<evidence type="ECO:0000256" key="4">
    <source>
        <dbReference type="SAM" id="MobiDB-lite"/>
    </source>
</evidence>
<keyword evidence="2" id="KW-0547">Nucleotide-binding</keyword>
<dbReference type="SUPFAM" id="SSF52540">
    <property type="entry name" value="P-loop containing nucleoside triphosphate hydrolases"/>
    <property type="match status" value="1"/>
</dbReference>
<dbReference type="Pfam" id="PF17863">
    <property type="entry name" value="AAA_lid_2"/>
    <property type="match status" value="1"/>
</dbReference>
<sequence>MRITGVIRERSPSIETVREKSSEKASEKDADSRPAPPKERTASSIASSNPTDEKSRSFGLTLARSKRLLYPFAAIVGQEKMKRALILNAINPSIGGVLIRGQKGTAKSTAVRGLAEVLPGIEVVVGCRFGCDPNDEENLCWECAERLALGVLPTEVRPTRVVDLPVGATEDRVVGSLDMERALRGGERAFEPGILAEANRGILYIDEINLLDDYVVDALLDSAAMGINTVEREGVSASHPASFIIVGSMNPEEGELRPQLLDRIALQVEVEGIGDVEQRVEIIERRNAFSRDPAKFRDEFKAESDRLKSRIISAKKLLPRIGTGKGELRKIAQICIEFGVDGHRADIMIERAARTNAAFEGRERVETSDIVAAAEMVLPHRMRKTPFDDGEFSPESLRSMVT</sequence>
<dbReference type="Gene3D" id="1.10.8.80">
    <property type="entry name" value="Magnesium chelatase subunit I, C-Terminal domain"/>
    <property type="match status" value="1"/>
</dbReference>
<dbReference type="Proteomes" id="UP000053961">
    <property type="component" value="Unassembled WGS sequence"/>
</dbReference>
<dbReference type="InterPro" id="IPR027417">
    <property type="entry name" value="P-loop_NTPase"/>
</dbReference>